<feature type="domain" description="HTH cro/C1-type" evidence="2">
    <location>
        <begin position="14"/>
        <end position="68"/>
    </location>
</feature>
<dbReference type="InterPro" id="IPR001387">
    <property type="entry name" value="Cro/C1-type_HTH"/>
</dbReference>
<dbReference type="Pfam" id="PF01381">
    <property type="entry name" value="HTH_3"/>
    <property type="match status" value="1"/>
</dbReference>
<dbReference type="AlphaFoldDB" id="A0A7G5MPE4"/>
<dbReference type="GO" id="GO:0003700">
    <property type="term" value="F:DNA-binding transcription factor activity"/>
    <property type="evidence" value="ECO:0007669"/>
    <property type="project" value="TreeGrafter"/>
</dbReference>
<evidence type="ECO:0000313" key="3">
    <source>
        <dbReference type="EMBL" id="QMW76487.1"/>
    </source>
</evidence>
<dbReference type="PROSITE" id="PS50943">
    <property type="entry name" value="HTH_CROC1"/>
    <property type="match status" value="1"/>
</dbReference>
<dbReference type="GeneID" id="75052833"/>
<dbReference type="SUPFAM" id="SSF47413">
    <property type="entry name" value="lambda repressor-like DNA-binding domains"/>
    <property type="match status" value="1"/>
</dbReference>
<dbReference type="Gene3D" id="1.10.260.40">
    <property type="entry name" value="lambda repressor-like DNA-binding domains"/>
    <property type="match status" value="1"/>
</dbReference>
<dbReference type="RefSeq" id="WP_081624691.1">
    <property type="nucleotide sequence ID" value="NZ_CABLBP010000001.1"/>
</dbReference>
<evidence type="ECO:0000313" key="4">
    <source>
        <dbReference type="Proteomes" id="UP000515789"/>
    </source>
</evidence>
<evidence type="ECO:0000259" key="2">
    <source>
        <dbReference type="PROSITE" id="PS50943"/>
    </source>
</evidence>
<dbReference type="InterPro" id="IPR050807">
    <property type="entry name" value="TransReg_Diox_bact_type"/>
</dbReference>
<reference evidence="3 4" key="1">
    <citation type="submission" date="2019-04" db="EMBL/GenBank/DDBJ databases">
        <authorList>
            <person name="Schori C."/>
            <person name="Ahrens C."/>
        </authorList>
    </citation>
    <scope>NUCLEOTIDE SEQUENCE [LARGE SCALE GENOMIC DNA]</scope>
    <source>
        <strain evidence="3 4">DSM 2950</strain>
    </source>
</reference>
<protein>
    <submittedName>
        <fullName evidence="3">XRE family transcriptional regulator</fullName>
    </submittedName>
</protein>
<dbReference type="InterPro" id="IPR010982">
    <property type="entry name" value="Lambda_DNA-bd_dom_sf"/>
</dbReference>
<dbReference type="GO" id="GO:0003677">
    <property type="term" value="F:DNA binding"/>
    <property type="evidence" value="ECO:0007669"/>
    <property type="project" value="UniProtKB-KW"/>
</dbReference>
<dbReference type="PANTHER" id="PTHR46797">
    <property type="entry name" value="HTH-TYPE TRANSCRIPTIONAL REGULATOR"/>
    <property type="match status" value="1"/>
</dbReference>
<evidence type="ECO:0000256" key="1">
    <source>
        <dbReference type="ARBA" id="ARBA00023125"/>
    </source>
</evidence>
<name>A0A7G5MPE4_9FIRM</name>
<dbReference type="EMBL" id="CP039126">
    <property type="protein sequence ID" value="QMW76487.1"/>
    <property type="molecule type" value="Genomic_DNA"/>
</dbReference>
<proteinExistence type="predicted"/>
<keyword evidence="1" id="KW-0238">DNA-binding</keyword>
<dbReference type="CDD" id="cd00093">
    <property type="entry name" value="HTH_XRE"/>
    <property type="match status" value="1"/>
</dbReference>
<sequence length="261" mass="30928">MTLDKFKDRIGNNIRVIREIKKITQKSLYEHINKSQATLSRYENGQSSMSIDTLFEICQFLDIPLEIMITKDLSYDDYPYINPNAKNNISQNYKHYFENRVLYLYYLSTSQDNQVIQSDFITAELVQDNYIPFLFEVKHNSPDKQIYEGNLVLEAQHAYFYFKNKNRNERGLIITYLYPQKNKDTPITLLGLMISISHGYEQRPCTQKCFISSQKIDLEALKPFLKMDVQEEFFVNNNFITFLTKSSDRKIYDWINNTDSV</sequence>
<dbReference type="SMART" id="SM00530">
    <property type="entry name" value="HTH_XRE"/>
    <property type="match status" value="1"/>
</dbReference>
<organism evidence="3 4">
    <name type="scientific">Blautia producta</name>
    <dbReference type="NCBI Taxonomy" id="33035"/>
    <lineage>
        <taxon>Bacteria</taxon>
        <taxon>Bacillati</taxon>
        <taxon>Bacillota</taxon>
        <taxon>Clostridia</taxon>
        <taxon>Lachnospirales</taxon>
        <taxon>Lachnospiraceae</taxon>
        <taxon>Blautia</taxon>
    </lineage>
</organism>
<dbReference type="PANTHER" id="PTHR46797:SF1">
    <property type="entry name" value="METHYLPHOSPHONATE SYNTHASE"/>
    <property type="match status" value="1"/>
</dbReference>
<accession>A0A7G5MPE4</accession>
<gene>
    <name evidence="3" type="ORF">E5259_02140</name>
</gene>
<dbReference type="Proteomes" id="UP000515789">
    <property type="component" value="Chromosome"/>
</dbReference>
<dbReference type="GO" id="GO:0005829">
    <property type="term" value="C:cytosol"/>
    <property type="evidence" value="ECO:0007669"/>
    <property type="project" value="TreeGrafter"/>
</dbReference>